<accession>A0ABX3Y9H9</accession>
<evidence type="ECO:0000313" key="1">
    <source>
        <dbReference type="EMBL" id="OSZ56281.1"/>
    </source>
</evidence>
<organism evidence="1 2">
    <name type="scientific">Streptomyces pharetrae CZA14</name>
    <dbReference type="NCBI Taxonomy" id="1144883"/>
    <lineage>
        <taxon>Bacteria</taxon>
        <taxon>Bacillati</taxon>
        <taxon>Actinomycetota</taxon>
        <taxon>Actinomycetes</taxon>
        <taxon>Kitasatosporales</taxon>
        <taxon>Streptomycetaceae</taxon>
        <taxon>Streptomyces</taxon>
    </lineage>
</organism>
<evidence type="ECO:0000313" key="2">
    <source>
        <dbReference type="Proteomes" id="UP000194266"/>
    </source>
</evidence>
<name>A0ABX3Y9H9_9ACTN</name>
<dbReference type="RefSeq" id="WP_086173000.1">
    <property type="nucleotide sequence ID" value="NZ_MRYD01000317.1"/>
</dbReference>
<sequence length="267" mass="27772">MTASSHPHAVPAPIPLHSMQAQPELASVQAAAAVIKAEMRADESRTAEDLAQAEQNAGLLFDAAHVEAVRTAAYAQAQAENAAELTQAQADREAYEWFHARQRAVAQLCEGRHPQHMLAVAEVLAALDGQQPTGAPMALTWDRLVWGPSGDTPNENTLVPCTTARGGAAALVLDDEQRLQLGGLLLATLHSAERCTTPGCGMSADDLDASDPSVAGWICLEVAGAEGGARWWCTPLCANAALAAARAELTDSAADAPDDDQAAGGEL</sequence>
<dbReference type="Proteomes" id="UP000194266">
    <property type="component" value="Unassembled WGS sequence"/>
</dbReference>
<gene>
    <name evidence="1" type="ORF">OQI_33850</name>
</gene>
<keyword evidence="2" id="KW-1185">Reference proteome</keyword>
<comment type="caution">
    <text evidence="1">The sequence shown here is derived from an EMBL/GenBank/DDBJ whole genome shotgun (WGS) entry which is preliminary data.</text>
</comment>
<dbReference type="EMBL" id="MRYD01000317">
    <property type="protein sequence ID" value="OSZ56281.1"/>
    <property type="molecule type" value="Genomic_DNA"/>
</dbReference>
<reference evidence="1 2" key="1">
    <citation type="submission" date="2016-12" db="EMBL/GenBank/DDBJ databases">
        <title>Genome Mining:The Detection of Biosynthetic Gene Clusters to Aid in the Expression of Curamycin A produced by Streptomyces sp. strain CZA14.</title>
        <authorList>
            <person name="Durrell K.A."/>
            <person name="Kirby B.M."/>
            <person name="Khan W."/>
            <person name="Mthethwa T."/>
            <person name="Le Roes-Hill M."/>
        </authorList>
    </citation>
    <scope>NUCLEOTIDE SEQUENCE [LARGE SCALE GENOMIC DNA]</scope>
    <source>
        <strain evidence="1 2">CZA14</strain>
    </source>
</reference>
<proteinExistence type="predicted"/>
<protein>
    <submittedName>
        <fullName evidence="1">Uncharacterized protein</fullName>
    </submittedName>
</protein>